<dbReference type="SMART" id="SM00248">
    <property type="entry name" value="ANK"/>
    <property type="match status" value="2"/>
</dbReference>
<dbReference type="Gene3D" id="3.30.2410.10">
    <property type="entry name" value="Hect, E3 ligase catalytic domain"/>
    <property type="match status" value="1"/>
</dbReference>
<comment type="caution">
    <text evidence="7">The sequence shown here is derived from an EMBL/GenBank/DDBJ whole genome shotgun (WGS) entry which is preliminary data.</text>
</comment>
<feature type="region of interest" description="Disordered" evidence="5">
    <location>
        <begin position="1280"/>
        <end position="1299"/>
    </location>
</feature>
<dbReference type="Proteomes" id="UP001515480">
    <property type="component" value="Unassembled WGS sequence"/>
</dbReference>
<evidence type="ECO:0000259" key="6">
    <source>
        <dbReference type="PROSITE" id="PS50237"/>
    </source>
</evidence>
<dbReference type="PANTHER" id="PTHR45670">
    <property type="entry name" value="E3 UBIQUITIN-PROTEIN LIGASE TRIP12"/>
    <property type="match status" value="1"/>
</dbReference>
<dbReference type="GO" id="GO:0000209">
    <property type="term" value="P:protein polyubiquitination"/>
    <property type="evidence" value="ECO:0007669"/>
    <property type="project" value="TreeGrafter"/>
</dbReference>
<gene>
    <name evidence="7" type="ORF">AB1Y20_020755</name>
</gene>
<evidence type="ECO:0000256" key="3">
    <source>
        <dbReference type="PROSITE-ProRule" id="PRU00023"/>
    </source>
</evidence>
<proteinExistence type="predicted"/>
<dbReference type="InterPro" id="IPR036770">
    <property type="entry name" value="Ankyrin_rpt-contain_sf"/>
</dbReference>
<dbReference type="Pfam" id="PF00632">
    <property type="entry name" value="HECT"/>
    <property type="match status" value="1"/>
</dbReference>
<feature type="active site" description="Glycyl thioester intermediate" evidence="4">
    <location>
        <position position="1932"/>
    </location>
</feature>
<organism evidence="7 8">
    <name type="scientific">Prymnesium parvum</name>
    <name type="common">Toxic golden alga</name>
    <dbReference type="NCBI Taxonomy" id="97485"/>
    <lineage>
        <taxon>Eukaryota</taxon>
        <taxon>Haptista</taxon>
        <taxon>Haptophyta</taxon>
        <taxon>Prymnesiophyceae</taxon>
        <taxon>Prymnesiales</taxon>
        <taxon>Prymnesiaceae</taxon>
        <taxon>Prymnesium</taxon>
    </lineage>
</organism>
<dbReference type="SUPFAM" id="SSF56204">
    <property type="entry name" value="Hect, E3 ligase catalytic domain"/>
    <property type="match status" value="1"/>
</dbReference>
<dbReference type="PANTHER" id="PTHR45670:SF1">
    <property type="entry name" value="E3 UBIQUITIN-PROTEIN LIGASE HECTD1"/>
    <property type="match status" value="1"/>
</dbReference>
<dbReference type="Gene3D" id="1.25.40.20">
    <property type="entry name" value="Ankyrin repeat-containing domain"/>
    <property type="match status" value="1"/>
</dbReference>
<evidence type="ECO:0000313" key="8">
    <source>
        <dbReference type="Proteomes" id="UP001515480"/>
    </source>
</evidence>
<keyword evidence="8" id="KW-1185">Reference proteome</keyword>
<evidence type="ECO:0000256" key="2">
    <source>
        <dbReference type="ARBA" id="ARBA00022786"/>
    </source>
</evidence>
<protein>
    <recommendedName>
        <fullName evidence="6">HECT domain-containing protein</fullName>
    </recommendedName>
</protein>
<name>A0AB34JUI4_PRYPA</name>
<dbReference type="PROSITE" id="PS50088">
    <property type="entry name" value="ANK_REPEAT"/>
    <property type="match status" value="2"/>
</dbReference>
<keyword evidence="3" id="KW-0040">ANK repeat</keyword>
<dbReference type="InterPro" id="IPR045322">
    <property type="entry name" value="HECTD1/TRIP12-like"/>
</dbReference>
<dbReference type="GO" id="GO:0061630">
    <property type="term" value="F:ubiquitin protein ligase activity"/>
    <property type="evidence" value="ECO:0007669"/>
    <property type="project" value="InterPro"/>
</dbReference>
<reference evidence="7 8" key="1">
    <citation type="journal article" date="2024" name="Science">
        <title>Giant polyketide synthase enzymes in the biosynthesis of giant marine polyether toxins.</title>
        <authorList>
            <person name="Fallon T.R."/>
            <person name="Shende V.V."/>
            <person name="Wierzbicki I.H."/>
            <person name="Pendleton A.L."/>
            <person name="Watervoot N.F."/>
            <person name="Auber R.P."/>
            <person name="Gonzalez D.J."/>
            <person name="Wisecaver J.H."/>
            <person name="Moore B.S."/>
        </authorList>
    </citation>
    <scope>NUCLEOTIDE SEQUENCE [LARGE SCALE GENOMIC DNA]</scope>
    <source>
        <strain evidence="7 8">12B1</strain>
    </source>
</reference>
<dbReference type="SMART" id="SM00119">
    <property type="entry name" value="HECTc"/>
    <property type="match status" value="1"/>
</dbReference>
<dbReference type="Pfam" id="PF12796">
    <property type="entry name" value="Ank_2"/>
    <property type="match status" value="1"/>
</dbReference>
<keyword evidence="2 4" id="KW-0833">Ubl conjugation pathway</keyword>
<keyword evidence="1" id="KW-0808">Transferase</keyword>
<dbReference type="SUPFAM" id="SSF48403">
    <property type="entry name" value="Ankyrin repeat"/>
    <property type="match status" value="1"/>
</dbReference>
<feature type="region of interest" description="Disordered" evidence="5">
    <location>
        <begin position="554"/>
        <end position="574"/>
    </location>
</feature>
<dbReference type="InterPro" id="IPR002110">
    <property type="entry name" value="Ankyrin_rpt"/>
</dbReference>
<dbReference type="Gene3D" id="3.90.1750.10">
    <property type="entry name" value="Hect, E3 ligase catalytic domains"/>
    <property type="match status" value="1"/>
</dbReference>
<evidence type="ECO:0000256" key="1">
    <source>
        <dbReference type="ARBA" id="ARBA00022679"/>
    </source>
</evidence>
<dbReference type="EMBL" id="JBGBPQ010000004">
    <property type="protein sequence ID" value="KAL1525929.1"/>
    <property type="molecule type" value="Genomic_DNA"/>
</dbReference>
<dbReference type="PROSITE" id="PS50237">
    <property type="entry name" value="HECT"/>
    <property type="match status" value="1"/>
</dbReference>
<feature type="domain" description="HECT" evidence="6">
    <location>
        <begin position="1589"/>
        <end position="1969"/>
    </location>
</feature>
<feature type="repeat" description="ANK" evidence="3">
    <location>
        <begin position="344"/>
        <end position="377"/>
    </location>
</feature>
<dbReference type="InterPro" id="IPR000569">
    <property type="entry name" value="HECT_dom"/>
</dbReference>
<dbReference type="InterPro" id="IPR035983">
    <property type="entry name" value="Hect_E3_ubiquitin_ligase"/>
</dbReference>
<feature type="repeat" description="ANK" evidence="3">
    <location>
        <begin position="377"/>
        <end position="409"/>
    </location>
</feature>
<sequence length="1969" mass="213032">MRRASSKAASAAASARLSFSFSSRTSRSRCGEETPTLNTMLVLRMAVTATCNATVAPASPPGVALTWVAGEKLDLCSTSSVGNGEGVSGEKRCRDCGLDCFRMFKFRREALSDKSAVEQFSRADRQGGGPGRACLDSLLLTAMQSAVSLASVRVDLERLKGASLGGVDASPFRTAVRNIIAACRNTPLALAAYCREGVLPLLANALAQVSSSAQLANYVLEVSLCLGQQLLEDRRRDSSSYAVGDSVMARRLDGDFGEGTILDALEDGSYLVAWNEEDVAAKLETAELMPFGSGMGLSTERRQRAAPAFILNNFLMKTAIPSNDLSRVQMVVRDGADVNCTDGDGNSPLNLAVSNGASVALIQFLISRGAHVNFVGAAGSALQIAAIQDNVEVVRCLLAHGADAALVDLDACAAESAELLRGSLAESESSPSSVQSPLSDEEVVRYGTECFCQLVMALLAAISDTQSPKQHKRVLMVLSFLVQRASEAHLSALSPQQLGVVLSNIRTLLASPNTLDHFFALRMLCATLRAWPAIGSTARRHGIDILLEQLASRSNPSAEGDGSAAGGGHSSRARTISLKPSDVTALAQKTCALLAAIPVDAHEGDVQNALAQLPSRAAGNFGGVVHELSALLLGTQPPSAHELQRSGTISWLLAELGDARASELRQRWAEFERAFPTAGEHGGQALEHLLQLLHSALVASEKLPVHIYTSGGEVPHSLKPLSEPIQICLHPLQKPAPPDDTTVPPPPNLSIDPLVRMRELQLHLLRCSTVSDTAYEAFCTRLIGCVVEERPRGSEGPFRRATVSATRTVPPLKLRLHTLLHEDGRQVDVVMATREYRIIGRVPTDQLARTTDSQAGQASTVADPEARIHTVNISCPEGLPIDMFLENVLSEIRRALRQAESGYAPMTRGIGEDYGWRDRGWERGGAQFERSVADKLRENGIAAVARRQTKHEAETLVTRLQNVVMVGIEVERPTSGNDDADDGGERFPVLCRVQGLVATEAGSGGSEQAHWLNATVVDTSGPSCSLVYDDGSFEAAVPAYRVRPVPQPETNKRLNPLAAIFMSFEQFLSSRDERRAEMDSTGREAMPANLTRSLSVFHLGRAQQVGHVQPEALEDNASVSDPMDTSDVGDTIDANGEQFDIAPMKLNLRFKLGTAAEPPREPGVVFDEGLTLLHCLQRLRETTPSGRSLTQDAQELGYHPGVTCDRTGQCPIIGNRFKLKNENYDVCEAEYLKMPAEERAKYNRIPPPCFRKPKGCGPTVWHLWYSIEVAQDMPVSPSADRTYSTRCGEGSRGSGAAHVPWTGKEVESGLLSGRLDADQVLRELRRAVTGTDLRLSESAMRMLSESAGGRAMAPLCPAQLMAAYREVCNIPRAMPTAVPPIPSSSTLREIREELSGYGVVSGEFSEALLLLWLLSQRILRDEGGCDRCDVGKEAHLRKLFMSSRLSAKLHQQLTDALAVSSGALPLWCRMLLSRCPALFSPSARSQFFRSSAFGVSRALHWSQEQQVSAVRAAYAEELAALERARLEAEVGNDHQGLAEVVEQQTEIEDRVGRDRLGALKSDIARVRRDMLLRMAERLIALHAPCGSLLEIQFEGESGFGSGVTQNFYSAVANELLKVSVNMELPIWMAETAGIEADGFISHPGSLFPCPLPPGSSQAHVDSVCARFRFLGQLMAKSCRDSFIVPLPLSRHFLQLVRGGVLSYDALPPPGSTGGVASGYATICAKLAAIDAEGVALGEAERRQRYEKVADAEFAQSVMGLDTRISLRDWLLAGNCCFVCPVTGAPLCDLGDERELTVHNLQEYVHLLAQLWLADGVHAQALAFRRGIEDVFPFSMLEPFTLQELQTLLCGTMSIEWSEAELQRHLHPSGGYTKHSKVYQLLIDELQRMANSERAKFLNFVTACPHLPPVGLSMLEIEVLPQHNGFVPTAQTCGNKLYLPEYDDPVALRNGLAEAFANADYGGLHERAGL</sequence>
<evidence type="ECO:0000313" key="7">
    <source>
        <dbReference type="EMBL" id="KAL1525929.1"/>
    </source>
</evidence>
<evidence type="ECO:0000256" key="5">
    <source>
        <dbReference type="SAM" id="MobiDB-lite"/>
    </source>
</evidence>
<dbReference type="GO" id="GO:0016607">
    <property type="term" value="C:nuclear speck"/>
    <property type="evidence" value="ECO:0007669"/>
    <property type="project" value="TreeGrafter"/>
</dbReference>
<evidence type="ECO:0000256" key="4">
    <source>
        <dbReference type="PROSITE-ProRule" id="PRU00104"/>
    </source>
</evidence>
<dbReference type="GO" id="GO:0043161">
    <property type="term" value="P:proteasome-mediated ubiquitin-dependent protein catabolic process"/>
    <property type="evidence" value="ECO:0007669"/>
    <property type="project" value="TreeGrafter"/>
</dbReference>
<accession>A0AB34JUI4</accession>
<dbReference type="PROSITE" id="PS50297">
    <property type="entry name" value="ANK_REP_REGION"/>
    <property type="match status" value="2"/>
</dbReference>